<protein>
    <submittedName>
        <fullName evidence="1">Uncharacterized protein</fullName>
    </submittedName>
</protein>
<reference evidence="1 2" key="1">
    <citation type="submission" date="2021-01" db="EMBL/GenBank/DDBJ databases">
        <title>Whole genome shotgun sequence of Catellatospora citrea NBRC 14495.</title>
        <authorList>
            <person name="Komaki H."/>
            <person name="Tamura T."/>
        </authorList>
    </citation>
    <scope>NUCLEOTIDE SEQUENCE [LARGE SCALE GENOMIC DNA]</scope>
    <source>
        <strain evidence="1 2">NBRC 14495</strain>
    </source>
</reference>
<evidence type="ECO:0000313" key="2">
    <source>
        <dbReference type="Proteomes" id="UP000659904"/>
    </source>
</evidence>
<comment type="caution">
    <text evidence="1">The sequence shown here is derived from an EMBL/GenBank/DDBJ whole genome shotgun (WGS) entry which is preliminary data.</text>
</comment>
<evidence type="ECO:0000313" key="1">
    <source>
        <dbReference type="EMBL" id="GIG01067.1"/>
    </source>
</evidence>
<gene>
    <name evidence="1" type="ORF">Cci01nite_61600</name>
</gene>
<dbReference type="AlphaFoldDB" id="A0A8J3P2A3"/>
<proteinExistence type="predicted"/>
<organism evidence="1 2">
    <name type="scientific">Catellatospora citrea</name>
    <dbReference type="NCBI Taxonomy" id="53366"/>
    <lineage>
        <taxon>Bacteria</taxon>
        <taxon>Bacillati</taxon>
        <taxon>Actinomycetota</taxon>
        <taxon>Actinomycetes</taxon>
        <taxon>Micromonosporales</taxon>
        <taxon>Micromonosporaceae</taxon>
        <taxon>Catellatospora</taxon>
    </lineage>
</organism>
<dbReference type="EMBL" id="BONH01000034">
    <property type="protein sequence ID" value="GIG01067.1"/>
    <property type="molecule type" value="Genomic_DNA"/>
</dbReference>
<accession>A0A8J3P2A3</accession>
<dbReference type="Proteomes" id="UP000659904">
    <property type="component" value="Unassembled WGS sequence"/>
</dbReference>
<sequence>MGSGMTKDVVAPPGGVMTDEVGTITGELTLEPKIGSDGTVRLRAQYKGAEEWYTVTGAQIKVPDPGNGAAVDRAAQDLLSRFTP</sequence>
<keyword evidence="2" id="KW-1185">Reference proteome</keyword>
<name>A0A8J3P2A3_9ACTN</name>